<gene>
    <name evidence="2" type="ORF">EZS28_053366</name>
</gene>
<evidence type="ECO:0000256" key="1">
    <source>
        <dbReference type="SAM" id="MobiDB-lite"/>
    </source>
</evidence>
<proteinExistence type="predicted"/>
<feature type="non-terminal residue" evidence="2">
    <location>
        <position position="121"/>
    </location>
</feature>
<feature type="region of interest" description="Disordered" evidence="1">
    <location>
        <begin position="25"/>
        <end position="51"/>
    </location>
</feature>
<evidence type="ECO:0000313" key="3">
    <source>
        <dbReference type="Proteomes" id="UP000324800"/>
    </source>
</evidence>
<name>A0A5J4RE75_9EUKA</name>
<dbReference type="AlphaFoldDB" id="A0A5J4RE75"/>
<feature type="region of interest" description="Disordered" evidence="1">
    <location>
        <begin position="99"/>
        <end position="121"/>
    </location>
</feature>
<feature type="compositionally biased region" description="Polar residues" evidence="1">
    <location>
        <begin position="99"/>
        <end position="108"/>
    </location>
</feature>
<sequence length="121" mass="13494">MRNYFPNGIAMIVNTDNETTEWNIRSDGYGRAATTTTNSGSGEQSGRSTKLQVNEGGLLDLNRKYQTKHYARKVLQLMSGQRSIQSQRIEHELVHPESCPTSISQFDSEGTGESRDGHDIC</sequence>
<protein>
    <submittedName>
        <fullName evidence="2">Uncharacterized protein</fullName>
    </submittedName>
</protein>
<feature type="compositionally biased region" description="Polar residues" evidence="1">
    <location>
        <begin position="33"/>
        <end position="51"/>
    </location>
</feature>
<evidence type="ECO:0000313" key="2">
    <source>
        <dbReference type="EMBL" id="KAA6331625.1"/>
    </source>
</evidence>
<accession>A0A5J4RE75</accession>
<comment type="caution">
    <text evidence="2">The sequence shown here is derived from an EMBL/GenBank/DDBJ whole genome shotgun (WGS) entry which is preliminary data.</text>
</comment>
<reference evidence="2 3" key="1">
    <citation type="submission" date="2019-03" db="EMBL/GenBank/DDBJ databases">
        <title>Single cell metagenomics reveals metabolic interactions within the superorganism composed of flagellate Streblomastix strix and complex community of Bacteroidetes bacteria on its surface.</title>
        <authorList>
            <person name="Treitli S.C."/>
            <person name="Kolisko M."/>
            <person name="Husnik F."/>
            <person name="Keeling P."/>
            <person name="Hampl V."/>
        </authorList>
    </citation>
    <scope>NUCLEOTIDE SEQUENCE [LARGE SCALE GENOMIC DNA]</scope>
    <source>
        <strain evidence="2">ST1C</strain>
    </source>
</reference>
<dbReference type="EMBL" id="SNRW01042591">
    <property type="protein sequence ID" value="KAA6331625.1"/>
    <property type="molecule type" value="Genomic_DNA"/>
</dbReference>
<organism evidence="2 3">
    <name type="scientific">Streblomastix strix</name>
    <dbReference type="NCBI Taxonomy" id="222440"/>
    <lineage>
        <taxon>Eukaryota</taxon>
        <taxon>Metamonada</taxon>
        <taxon>Preaxostyla</taxon>
        <taxon>Oxymonadida</taxon>
        <taxon>Streblomastigidae</taxon>
        <taxon>Streblomastix</taxon>
    </lineage>
</organism>
<dbReference type="Proteomes" id="UP000324800">
    <property type="component" value="Unassembled WGS sequence"/>
</dbReference>
<feature type="compositionally biased region" description="Basic and acidic residues" evidence="1">
    <location>
        <begin position="112"/>
        <end position="121"/>
    </location>
</feature>